<dbReference type="GO" id="GO:0019904">
    <property type="term" value="F:protein domain specific binding"/>
    <property type="evidence" value="ECO:0007669"/>
    <property type="project" value="UniProtKB-ARBA"/>
</dbReference>
<evidence type="ECO:0000256" key="7">
    <source>
        <dbReference type="ARBA" id="ARBA00023125"/>
    </source>
</evidence>
<dbReference type="PROSITE" id="PS51294">
    <property type="entry name" value="HTH_MYB"/>
    <property type="match status" value="2"/>
</dbReference>
<keyword evidence="18" id="KW-1185">Reference proteome</keyword>
<dbReference type="Ensembl" id="ENSCCRT00010009304.1">
    <property type="protein sequence ID" value="ENSCCRP00010008557.1"/>
    <property type="gene ID" value="ENSCCRG00010003075.1"/>
</dbReference>
<dbReference type="FunFam" id="1.10.10.60:FF:000091">
    <property type="entry name" value="CDC5 cell division cycle 5-like"/>
    <property type="match status" value="1"/>
</dbReference>
<evidence type="ECO:0000256" key="14">
    <source>
        <dbReference type="SAM" id="MobiDB-lite"/>
    </source>
</evidence>
<evidence type="ECO:0000256" key="8">
    <source>
        <dbReference type="ARBA" id="ARBA00023187"/>
    </source>
</evidence>
<evidence type="ECO:0000256" key="12">
    <source>
        <dbReference type="ARBA" id="ARBA00057681"/>
    </source>
</evidence>
<dbReference type="SMART" id="SM00717">
    <property type="entry name" value="SANT"/>
    <property type="match status" value="2"/>
</dbReference>
<dbReference type="Pfam" id="PF11831">
    <property type="entry name" value="Myb_Cef"/>
    <property type="match status" value="1"/>
</dbReference>
<dbReference type="InterPro" id="IPR021786">
    <property type="entry name" value="Cdc5p/Cef1_C"/>
</dbReference>
<proteinExistence type="inferred from homology"/>
<evidence type="ECO:0000256" key="11">
    <source>
        <dbReference type="ARBA" id="ARBA00023306"/>
    </source>
</evidence>
<feature type="domain" description="Myb-like" evidence="15">
    <location>
        <begin position="3"/>
        <end position="54"/>
    </location>
</feature>
<keyword evidence="6" id="KW-0175">Coiled coil</keyword>
<dbReference type="Gene3D" id="1.10.10.60">
    <property type="entry name" value="Homeodomain-like"/>
    <property type="match status" value="2"/>
</dbReference>
<evidence type="ECO:0000313" key="17">
    <source>
        <dbReference type="Ensembl" id="ENSCCRP00010008557.1"/>
    </source>
</evidence>
<keyword evidence="8" id="KW-0508">mRNA splicing</keyword>
<feature type="compositionally biased region" description="Basic and acidic residues" evidence="14">
    <location>
        <begin position="118"/>
        <end position="127"/>
    </location>
</feature>
<dbReference type="GO" id="GO:0005681">
    <property type="term" value="C:spliceosomal complex"/>
    <property type="evidence" value="ECO:0007669"/>
    <property type="project" value="UniProtKB-KW"/>
</dbReference>
<protein>
    <recommendedName>
        <fullName evidence="13">Cell division cycle 5-like protein</fullName>
    </recommendedName>
</protein>
<keyword evidence="4" id="KW-0677">Repeat</keyword>
<evidence type="ECO:0000256" key="3">
    <source>
        <dbReference type="ARBA" id="ARBA00022728"/>
    </source>
</evidence>
<evidence type="ECO:0000256" key="9">
    <source>
        <dbReference type="ARBA" id="ARBA00023204"/>
    </source>
</evidence>
<evidence type="ECO:0000259" key="16">
    <source>
        <dbReference type="PROSITE" id="PS51294"/>
    </source>
</evidence>
<keyword evidence="7" id="KW-0238">DNA-binding</keyword>
<evidence type="ECO:0000256" key="1">
    <source>
        <dbReference type="ARBA" id="ARBA00010506"/>
    </source>
</evidence>
<evidence type="ECO:0000256" key="5">
    <source>
        <dbReference type="ARBA" id="ARBA00022763"/>
    </source>
</evidence>
<dbReference type="InterPro" id="IPR047240">
    <property type="entry name" value="SANT_CDC5L_II"/>
</dbReference>
<keyword evidence="3" id="KW-0747">Spliceosome</keyword>
<dbReference type="AlphaFoldDB" id="A0A8C1GFZ3"/>
<feature type="domain" description="Myb-like" evidence="15">
    <location>
        <begin position="55"/>
        <end position="104"/>
    </location>
</feature>
<dbReference type="Proteomes" id="UP000694427">
    <property type="component" value="Unplaced"/>
</dbReference>
<comment type="function">
    <text evidence="12">DNA-binding protein involved in cell cycle control. May act as a transcription activator. Plays a role in pre-mRNA splicing as core component of precatalytic, catalytic and postcatalytic spliceosomal complexes. Component of the PRP19-CDC5L complex that forms an integral part of the spliceosome and is required for activating pre-mRNA splicing. The PRP19-CDC5L complex may also play a role in the response to DNA damage (DDR). As a component of the minor spliceosome, involved in the splicing of U12-type introns in pre-mRNAs.</text>
</comment>
<dbReference type="InterPro" id="IPR017930">
    <property type="entry name" value="Myb_dom"/>
</dbReference>
<keyword evidence="2" id="KW-0507">mRNA processing</keyword>
<comment type="similarity">
    <text evidence="1">Belongs to the CEF1 family.</text>
</comment>
<evidence type="ECO:0000256" key="10">
    <source>
        <dbReference type="ARBA" id="ARBA00023242"/>
    </source>
</evidence>
<dbReference type="GO" id="GO:0006281">
    <property type="term" value="P:DNA repair"/>
    <property type="evidence" value="ECO:0007669"/>
    <property type="project" value="UniProtKB-KW"/>
</dbReference>
<evidence type="ECO:0000256" key="6">
    <source>
        <dbReference type="ARBA" id="ARBA00023054"/>
    </source>
</evidence>
<dbReference type="PANTHER" id="PTHR45885">
    <property type="entry name" value="CELL DIVISION CYCLE 5-LIKE PROTEIN"/>
    <property type="match status" value="1"/>
</dbReference>
<dbReference type="InterPro" id="IPR047242">
    <property type="entry name" value="CDC5L/Cef1"/>
</dbReference>
<dbReference type="InterPro" id="IPR009057">
    <property type="entry name" value="Homeodomain-like_sf"/>
</dbReference>
<sequence>MPRIMIKGGVWRNTEDEILKAAVMKYGKNQWSRIASLLHRKSAKQCKARWYEWLDPSIKKTEWSREEEEKLLHLAKLMPTQWRTIAPIIGRTAAQCLEHYEYLLDKAAQRENEDDVGDDPRKLKPGEIDPNPETKPARPDPVDMDEDELEMLSEARARLANTQGKKAKRKAREKQLEEARRLAALQKRRELRAAGIDIQKKRKKKRGVDYNAEIPFEKKPAQGFYDTSMELYDPLEPNFKRLRQQHLDGELRNEKEDHERKKDRQKIKKKKESDLPSAILQTSGVSEFTKKRSKLVLPAPQISDAELEEVVKLGQASEIARQTAEESGITNSASSALLSEYNVTNNSMALRTPKTPAAQDKILQEAQNLMALTNVDTPLKGGLNTPLHESDFSGVTPQRQVVQTPNTVLSTPFRTPSHGADGMTPHSGMTPKPSVGVTPLRTPLRDKLNINTEEGGMDYSDPSFAKHLQKESREQLRQGLMSLPVPKNDFEIVLPENAEKELEEAEVDESFVEDAAEIELRKQAARDAEREKELRQRHTAVQRDLPRPSEVNETILRPHNVEPPLTDLQQAEEIIKKEMITMIHFDCLHQPFSDALAKKGKGMGSSSNNTEHIAFLEKNPYEKVSEEELKKAGELLAQEMEVVKHGMGHGDLSIEAYNQVWEECYSQVLYLPGQSRYTRANLASKKDRIESMEKKLEINRGHMTTEAKRAAKMEKKMKILLGGYQSRAMGLLKQLSEVWDQVEQAHVELHTFQELKKQEDHAIPRRQEVNSSNSNSIRCLDHDHEQTICLSIYLVLISKCPLNY</sequence>
<accession>A0A8C1GFZ3</accession>
<reference evidence="17" key="2">
    <citation type="submission" date="2025-09" db="UniProtKB">
        <authorList>
            <consortium name="Ensembl"/>
        </authorList>
    </citation>
    <scope>IDENTIFICATION</scope>
</reference>
<feature type="domain" description="HTH myb-type" evidence="16">
    <location>
        <begin position="59"/>
        <end position="108"/>
    </location>
</feature>
<feature type="region of interest" description="Disordered" evidence="14">
    <location>
        <begin position="244"/>
        <end position="275"/>
    </location>
</feature>
<dbReference type="GO" id="GO:0000974">
    <property type="term" value="C:Prp19 complex"/>
    <property type="evidence" value="ECO:0007669"/>
    <property type="project" value="InterPro"/>
</dbReference>
<dbReference type="GO" id="GO:0000398">
    <property type="term" value="P:mRNA splicing, via spliceosome"/>
    <property type="evidence" value="ECO:0007669"/>
    <property type="project" value="InterPro"/>
</dbReference>
<keyword evidence="10" id="KW-0539">Nucleus</keyword>
<reference evidence="17" key="1">
    <citation type="submission" date="2025-08" db="UniProtKB">
        <authorList>
            <consortium name="Ensembl"/>
        </authorList>
    </citation>
    <scope>IDENTIFICATION</scope>
</reference>
<dbReference type="GO" id="GO:0000981">
    <property type="term" value="F:DNA-binding transcription factor activity, RNA polymerase II-specific"/>
    <property type="evidence" value="ECO:0007669"/>
    <property type="project" value="TreeGrafter"/>
</dbReference>
<keyword evidence="9" id="KW-0234">DNA repair</keyword>
<feature type="region of interest" description="Disordered" evidence="14">
    <location>
        <begin position="110"/>
        <end position="143"/>
    </location>
</feature>
<organism evidence="17 18">
    <name type="scientific">Cyprinus carpio</name>
    <name type="common">Common carp</name>
    <dbReference type="NCBI Taxonomy" id="7962"/>
    <lineage>
        <taxon>Eukaryota</taxon>
        <taxon>Metazoa</taxon>
        <taxon>Chordata</taxon>
        <taxon>Craniata</taxon>
        <taxon>Vertebrata</taxon>
        <taxon>Euteleostomi</taxon>
        <taxon>Actinopterygii</taxon>
        <taxon>Neopterygii</taxon>
        <taxon>Teleostei</taxon>
        <taxon>Ostariophysi</taxon>
        <taxon>Cypriniformes</taxon>
        <taxon>Cyprinidae</taxon>
        <taxon>Cyprininae</taxon>
        <taxon>Cyprinus</taxon>
    </lineage>
</organism>
<name>A0A8C1GFZ3_CYPCA</name>
<dbReference type="SUPFAM" id="SSF46689">
    <property type="entry name" value="Homeodomain-like"/>
    <property type="match status" value="2"/>
</dbReference>
<feature type="domain" description="HTH myb-type" evidence="16">
    <location>
        <begin position="1"/>
        <end position="58"/>
    </location>
</feature>
<keyword evidence="5" id="KW-0227">DNA damage</keyword>
<dbReference type="PROSITE" id="PS50090">
    <property type="entry name" value="MYB_LIKE"/>
    <property type="match status" value="2"/>
</dbReference>
<dbReference type="InterPro" id="IPR001005">
    <property type="entry name" value="SANT/Myb"/>
</dbReference>
<evidence type="ECO:0000256" key="4">
    <source>
        <dbReference type="ARBA" id="ARBA00022737"/>
    </source>
</evidence>
<evidence type="ECO:0000256" key="2">
    <source>
        <dbReference type="ARBA" id="ARBA00022664"/>
    </source>
</evidence>
<evidence type="ECO:0000259" key="15">
    <source>
        <dbReference type="PROSITE" id="PS50090"/>
    </source>
</evidence>
<dbReference type="GO" id="GO:0000977">
    <property type="term" value="F:RNA polymerase II transcription regulatory region sequence-specific DNA binding"/>
    <property type="evidence" value="ECO:0007669"/>
    <property type="project" value="TreeGrafter"/>
</dbReference>
<evidence type="ECO:0000256" key="13">
    <source>
        <dbReference type="ARBA" id="ARBA00074456"/>
    </source>
</evidence>
<keyword evidence="11" id="KW-0131">Cell cycle</keyword>
<feature type="compositionally biased region" description="Basic and acidic residues" evidence="14">
    <location>
        <begin position="245"/>
        <end position="262"/>
    </location>
</feature>
<evidence type="ECO:0000313" key="18">
    <source>
        <dbReference type="Proteomes" id="UP000694427"/>
    </source>
</evidence>
<dbReference type="Pfam" id="PF13921">
    <property type="entry name" value="Myb_DNA-bind_6"/>
    <property type="match status" value="1"/>
</dbReference>
<dbReference type="CDD" id="cd11659">
    <property type="entry name" value="SANT_CDC5_II"/>
    <property type="match status" value="1"/>
</dbReference>
<dbReference type="GO" id="GO:0016607">
    <property type="term" value="C:nuclear speck"/>
    <property type="evidence" value="ECO:0007669"/>
    <property type="project" value="UniProtKB-ARBA"/>
</dbReference>
<dbReference type="CDD" id="cd00167">
    <property type="entry name" value="SANT"/>
    <property type="match status" value="1"/>
</dbReference>
<dbReference type="PANTHER" id="PTHR45885:SF1">
    <property type="entry name" value="CELL DIVISION CYCLE 5-LIKE PROTEIN"/>
    <property type="match status" value="1"/>
</dbReference>
<dbReference type="FunFam" id="1.10.10.60:FF:000021">
    <property type="entry name" value="CDC5 cell division cycle 5-like"/>
    <property type="match status" value="1"/>
</dbReference>